<keyword evidence="2" id="KW-1185">Reference proteome</keyword>
<reference evidence="1 2" key="1">
    <citation type="submission" date="2020-07" db="EMBL/GenBank/DDBJ databases">
        <authorList>
            <person name="Sun Q."/>
        </authorList>
    </citation>
    <scope>NUCLEOTIDE SEQUENCE [LARGE SCALE GENOMIC DNA]</scope>
    <source>
        <strain evidence="1 2">CGMCC 1.13654</strain>
    </source>
</reference>
<dbReference type="RefSeq" id="WP_181638770.1">
    <property type="nucleotide sequence ID" value="NZ_JACEIB010000001.1"/>
</dbReference>
<proteinExistence type="predicted"/>
<protein>
    <submittedName>
        <fullName evidence="1">Uncharacterized protein</fullName>
    </submittedName>
</protein>
<evidence type="ECO:0000313" key="1">
    <source>
        <dbReference type="EMBL" id="MBA2932890.1"/>
    </source>
</evidence>
<dbReference type="Proteomes" id="UP000570166">
    <property type="component" value="Unassembled WGS sequence"/>
</dbReference>
<dbReference type="EMBL" id="JACEIB010000001">
    <property type="protein sequence ID" value="MBA2932890.1"/>
    <property type="molecule type" value="Genomic_DNA"/>
</dbReference>
<gene>
    <name evidence="1" type="ORF">HZF05_02155</name>
</gene>
<comment type="caution">
    <text evidence="1">The sequence shown here is derived from an EMBL/GenBank/DDBJ whole genome shotgun (WGS) entry which is preliminary data.</text>
</comment>
<evidence type="ECO:0000313" key="2">
    <source>
        <dbReference type="Proteomes" id="UP000570166"/>
    </source>
</evidence>
<organism evidence="1 2">
    <name type="scientific">Sphingomonas chungangi</name>
    <dbReference type="NCBI Taxonomy" id="2683589"/>
    <lineage>
        <taxon>Bacteria</taxon>
        <taxon>Pseudomonadati</taxon>
        <taxon>Pseudomonadota</taxon>
        <taxon>Alphaproteobacteria</taxon>
        <taxon>Sphingomonadales</taxon>
        <taxon>Sphingomonadaceae</taxon>
        <taxon>Sphingomonas</taxon>
    </lineage>
</organism>
<dbReference type="AlphaFoldDB" id="A0A838L1T5"/>
<name>A0A838L1T5_9SPHN</name>
<accession>A0A838L1T5</accession>
<sequence>MDINELLHREQISLANAASATCAPSRRAHEGLARGYGARLNAAGFPHRPYPAGISVRLLSISAVHRDGRRIGRPCG</sequence>